<protein>
    <submittedName>
        <fullName evidence="8">Uncharacterized protein</fullName>
    </submittedName>
</protein>
<feature type="chain" id="PRO_5045793302" evidence="7">
    <location>
        <begin position="26"/>
        <end position="430"/>
    </location>
</feature>
<dbReference type="Proteomes" id="UP001437256">
    <property type="component" value="Unassembled WGS sequence"/>
</dbReference>
<reference evidence="8 9" key="1">
    <citation type="submission" date="2024-05" db="EMBL/GenBank/DDBJ databases">
        <title>A draft genome resource for the thread blight pathogen Marasmius tenuissimus strain MS-2.</title>
        <authorList>
            <person name="Yulfo-Soto G.E."/>
            <person name="Baruah I.K."/>
            <person name="Amoako-Attah I."/>
            <person name="Bukari Y."/>
            <person name="Meinhardt L.W."/>
            <person name="Bailey B.A."/>
            <person name="Cohen S.P."/>
        </authorList>
    </citation>
    <scope>NUCLEOTIDE SEQUENCE [LARGE SCALE GENOMIC DNA]</scope>
    <source>
        <strain evidence="8 9">MS-2</strain>
    </source>
</reference>
<dbReference type="PANTHER" id="PTHR11040:SF44">
    <property type="entry name" value="PROTEIN ZNTC-RELATED"/>
    <property type="match status" value="1"/>
</dbReference>
<keyword evidence="7" id="KW-0732">Signal</keyword>
<dbReference type="PANTHER" id="PTHR11040">
    <property type="entry name" value="ZINC/IRON TRANSPORTER"/>
    <property type="match status" value="1"/>
</dbReference>
<feature type="transmembrane region" description="Helical" evidence="6">
    <location>
        <begin position="178"/>
        <end position="197"/>
    </location>
</feature>
<gene>
    <name evidence="8" type="ORF">AAF712_003599</name>
</gene>
<evidence type="ECO:0000256" key="3">
    <source>
        <dbReference type="ARBA" id="ARBA00022989"/>
    </source>
</evidence>
<feature type="transmembrane region" description="Helical" evidence="6">
    <location>
        <begin position="209"/>
        <end position="229"/>
    </location>
</feature>
<dbReference type="EMBL" id="JBBXMP010000013">
    <property type="protein sequence ID" value="KAL0069236.1"/>
    <property type="molecule type" value="Genomic_DNA"/>
</dbReference>
<feature type="signal peptide" evidence="7">
    <location>
        <begin position="1"/>
        <end position="25"/>
    </location>
</feature>
<comment type="subcellular location">
    <subcellularLocation>
        <location evidence="1">Membrane</location>
        <topology evidence="1">Multi-pass membrane protein</topology>
    </subcellularLocation>
</comment>
<dbReference type="Pfam" id="PF02535">
    <property type="entry name" value="Zip"/>
    <property type="match status" value="1"/>
</dbReference>
<feature type="region of interest" description="Disordered" evidence="5">
    <location>
        <begin position="243"/>
        <end position="265"/>
    </location>
</feature>
<evidence type="ECO:0000256" key="1">
    <source>
        <dbReference type="ARBA" id="ARBA00004141"/>
    </source>
</evidence>
<evidence type="ECO:0000256" key="6">
    <source>
        <dbReference type="SAM" id="Phobius"/>
    </source>
</evidence>
<sequence length="430" mass="45653">MFSGKISSRILGCILLLQAVSTVNSEPANPPARTGCTSLAGEVYNCNDGGWCKPDLTETQWECFSAAGVPVDATAVDDDHDHDHESESGTCVVHGGHTHGDCSAHCTGIETGEYNKGLHIGAIFIMLVSSAIGVFTPLLFHKGVISNFRGFFFATKHFGTGVIICTALSKGFSSPGSLFLNHTFAVHLLYHSFIMFNNDCLAERLAYDAVAPALALAALLVTFIIDYAVHRYIRKNTPAERQAVDQLKTKSKESHQSSSSVESGGLSTKQDIVNVQLLEAGIIFHSIMIGVSLGATGGSEWIPLLCAIVFHQMFEGLGLGSRIAELTFPAHGAWKKWVMGILFAIITPVGVAIGVGVHESYNPNSVSALAAIGVLNALSAGILLYTGIVEMLVNDFIHGELKHAKALKAGLAIAFILLGAFGMAVIGKWA</sequence>
<evidence type="ECO:0000256" key="5">
    <source>
        <dbReference type="SAM" id="MobiDB-lite"/>
    </source>
</evidence>
<accession>A0ABR3A5T1</accession>
<feature type="transmembrane region" description="Helical" evidence="6">
    <location>
        <begin position="337"/>
        <end position="357"/>
    </location>
</feature>
<keyword evidence="4 6" id="KW-0472">Membrane</keyword>
<keyword evidence="2 6" id="KW-0812">Transmembrane</keyword>
<dbReference type="InterPro" id="IPR003689">
    <property type="entry name" value="ZIP"/>
</dbReference>
<evidence type="ECO:0000256" key="2">
    <source>
        <dbReference type="ARBA" id="ARBA00022692"/>
    </source>
</evidence>
<keyword evidence="9" id="KW-1185">Reference proteome</keyword>
<evidence type="ECO:0000313" key="9">
    <source>
        <dbReference type="Proteomes" id="UP001437256"/>
    </source>
</evidence>
<organism evidence="8 9">
    <name type="scientific">Marasmius tenuissimus</name>
    <dbReference type="NCBI Taxonomy" id="585030"/>
    <lineage>
        <taxon>Eukaryota</taxon>
        <taxon>Fungi</taxon>
        <taxon>Dikarya</taxon>
        <taxon>Basidiomycota</taxon>
        <taxon>Agaricomycotina</taxon>
        <taxon>Agaricomycetes</taxon>
        <taxon>Agaricomycetidae</taxon>
        <taxon>Agaricales</taxon>
        <taxon>Marasmiineae</taxon>
        <taxon>Marasmiaceae</taxon>
        <taxon>Marasmius</taxon>
    </lineage>
</organism>
<feature type="transmembrane region" description="Helical" evidence="6">
    <location>
        <begin position="118"/>
        <end position="140"/>
    </location>
</feature>
<feature type="transmembrane region" description="Helical" evidence="6">
    <location>
        <begin position="369"/>
        <end position="388"/>
    </location>
</feature>
<feature type="compositionally biased region" description="Low complexity" evidence="5">
    <location>
        <begin position="256"/>
        <end position="265"/>
    </location>
</feature>
<comment type="caution">
    <text evidence="8">The sequence shown here is derived from an EMBL/GenBank/DDBJ whole genome shotgun (WGS) entry which is preliminary data.</text>
</comment>
<feature type="transmembrane region" description="Helical" evidence="6">
    <location>
        <begin position="409"/>
        <end position="427"/>
    </location>
</feature>
<evidence type="ECO:0000256" key="4">
    <source>
        <dbReference type="ARBA" id="ARBA00023136"/>
    </source>
</evidence>
<keyword evidence="3 6" id="KW-1133">Transmembrane helix</keyword>
<name>A0ABR3A5T1_9AGAR</name>
<proteinExistence type="predicted"/>
<evidence type="ECO:0000256" key="7">
    <source>
        <dbReference type="SAM" id="SignalP"/>
    </source>
</evidence>
<evidence type="ECO:0000313" key="8">
    <source>
        <dbReference type="EMBL" id="KAL0069236.1"/>
    </source>
</evidence>